<name>A0A401SD37_CHIPU</name>
<evidence type="ECO:0000313" key="9">
    <source>
        <dbReference type="Proteomes" id="UP000287033"/>
    </source>
</evidence>
<reference evidence="8 9" key="1">
    <citation type="journal article" date="2018" name="Nat. Ecol. Evol.">
        <title>Shark genomes provide insights into elasmobranch evolution and the origin of vertebrates.</title>
        <authorList>
            <person name="Hara Y"/>
            <person name="Yamaguchi K"/>
            <person name="Onimaru K"/>
            <person name="Kadota M"/>
            <person name="Koyanagi M"/>
            <person name="Keeley SD"/>
            <person name="Tatsumi K"/>
            <person name="Tanaka K"/>
            <person name="Motone F"/>
            <person name="Kageyama Y"/>
            <person name="Nozu R"/>
            <person name="Adachi N"/>
            <person name="Nishimura O"/>
            <person name="Nakagawa R"/>
            <person name="Tanegashima C"/>
            <person name="Kiyatake I"/>
            <person name="Matsumoto R"/>
            <person name="Murakumo K"/>
            <person name="Nishida K"/>
            <person name="Terakita A"/>
            <person name="Kuratani S"/>
            <person name="Sato K"/>
            <person name="Hyodo S Kuraku.S."/>
        </authorList>
    </citation>
    <scope>NUCLEOTIDE SEQUENCE [LARGE SCALE GENOMIC DNA]</scope>
</reference>
<dbReference type="Pfam" id="PF01055">
    <property type="entry name" value="Glyco_hydro_31_2nd"/>
    <property type="match status" value="2"/>
</dbReference>
<dbReference type="InterPro" id="IPR017853">
    <property type="entry name" value="GH"/>
</dbReference>
<organism evidence="8 9">
    <name type="scientific">Chiloscyllium punctatum</name>
    <name type="common">Brownbanded bambooshark</name>
    <name type="synonym">Hemiscyllium punctatum</name>
    <dbReference type="NCBI Taxonomy" id="137246"/>
    <lineage>
        <taxon>Eukaryota</taxon>
        <taxon>Metazoa</taxon>
        <taxon>Chordata</taxon>
        <taxon>Craniata</taxon>
        <taxon>Vertebrata</taxon>
        <taxon>Chondrichthyes</taxon>
        <taxon>Elasmobranchii</taxon>
        <taxon>Galeomorphii</taxon>
        <taxon>Galeoidea</taxon>
        <taxon>Orectolobiformes</taxon>
        <taxon>Hemiscylliidae</taxon>
        <taxon>Chiloscyllium</taxon>
    </lineage>
</organism>
<keyword evidence="5" id="KW-0812">Transmembrane</keyword>
<dbReference type="Gene3D" id="2.60.40.1180">
    <property type="entry name" value="Golgi alpha-mannosidase II"/>
    <property type="match status" value="1"/>
</dbReference>
<sequence length="757" mass="87086">MTVNRLFSTAPLLISPKAFNIFNSLLPEYFNHVWNAVFVFQKYFLAPFGDAAVIHFYRQDQLQRRAGRGENSQVDAMYQVVPGNLPAAREKQSKEVKPLICTILLGLLLVIAAVVAWCYYTASLKKLNSFKIDQLELYKDGFFIKNTANMVLFEMGFKSAPIDLESCFQGEAGNEVNCTKSGEEKVDFFVKAFKPKDTITCYNIEWKTVVLNSVVEHCMYWADGHWYGGAETSTQHWPIKISGVMDPKPYITGDVYSIRDGFGGILERYWISSKSVAVRVNDSVPLHIGWNSSDKEAFCLHARYKDSPFQATTGQQPFVELSYQVCIGSDLKIIHRYMAKKHFRKPEITPSELMFRYPKWSTWALFKTEVNQDKVLRYAEKIKKYQFNFSHIEIDDQYSSSYGEFNFDPVKFPNASELLQKLRDDGFQVTLWVHPFVNYNSPSFIKGVENSYFVMDPSGRFPAFVEWWNGIAAVLDFTNPETTDWFQKKLEYLRSKYGIVSFKFDAGETSYLPAKFSTYKPLSDPSLFSKLYAKVAASYCMLAEVRVGYHTQNLPCFVRMIDRDSVWGYELGLKSLIPTVLTMGILGYPFILPDMIGGNVYPNKTDGLDEIPDRELYIRWLELSAFLPAMQFSIPPWLYDEEVLKIAHKFTQLRESLVMPLILRLAEETTKTGNPIIRPLWWIAPNDKVAQKVDTQFLIGDYLMVAPILEKGKEARDIYLPDGKWQSFNGDLFDKTPNLLTDFAVDLDEVAYFIRMI</sequence>
<comment type="similarity">
    <text evidence="1 4">Belongs to the glycosyl hydrolase 31 family.</text>
</comment>
<dbReference type="GO" id="GO:0004553">
    <property type="term" value="F:hydrolase activity, hydrolyzing O-glycosyl compounds"/>
    <property type="evidence" value="ECO:0007669"/>
    <property type="project" value="InterPro"/>
</dbReference>
<dbReference type="SUPFAM" id="SSF51445">
    <property type="entry name" value="(Trans)glycosidases"/>
    <property type="match status" value="1"/>
</dbReference>
<dbReference type="OMA" id="AFFTWVH"/>
<dbReference type="STRING" id="137246.A0A401SD37"/>
<evidence type="ECO:0000256" key="5">
    <source>
        <dbReference type="SAM" id="Phobius"/>
    </source>
</evidence>
<protein>
    <recommendedName>
        <fullName evidence="10">Myogenesis-regulating glycosidase</fullName>
    </recommendedName>
</protein>
<dbReference type="EMBL" id="BEZZ01000199">
    <property type="protein sequence ID" value="GCC28332.1"/>
    <property type="molecule type" value="Genomic_DNA"/>
</dbReference>
<comment type="caution">
    <text evidence="8">The sequence shown here is derived from an EMBL/GenBank/DDBJ whole genome shotgun (WGS) entry which is preliminary data.</text>
</comment>
<dbReference type="Gene3D" id="3.20.20.80">
    <property type="entry name" value="Glycosidases"/>
    <property type="match status" value="1"/>
</dbReference>
<gene>
    <name evidence="8" type="ORF">chiPu_0006762</name>
</gene>
<dbReference type="InterPro" id="IPR048395">
    <property type="entry name" value="Glyco_hydro_31_C"/>
</dbReference>
<evidence type="ECO:0000256" key="1">
    <source>
        <dbReference type="ARBA" id="ARBA00007806"/>
    </source>
</evidence>
<dbReference type="PANTHER" id="PTHR43053">
    <property type="entry name" value="GLYCOSIDASE FAMILY 31"/>
    <property type="match status" value="1"/>
</dbReference>
<evidence type="ECO:0008006" key="10">
    <source>
        <dbReference type="Google" id="ProtNLM"/>
    </source>
</evidence>
<accession>A0A401SD37</accession>
<keyword evidence="2 4" id="KW-0378">Hydrolase</keyword>
<proteinExistence type="inferred from homology"/>
<feature type="domain" description="Glycosyl hydrolase family 31 C-terminal" evidence="7">
    <location>
        <begin position="673"/>
        <end position="755"/>
    </location>
</feature>
<keyword evidence="3 4" id="KW-0326">Glycosidase</keyword>
<dbReference type="GO" id="GO:0005975">
    <property type="term" value="P:carbohydrate metabolic process"/>
    <property type="evidence" value="ECO:0007669"/>
    <property type="project" value="InterPro"/>
</dbReference>
<evidence type="ECO:0000256" key="2">
    <source>
        <dbReference type="ARBA" id="ARBA00022801"/>
    </source>
</evidence>
<dbReference type="InterPro" id="IPR013780">
    <property type="entry name" value="Glyco_hydro_b"/>
</dbReference>
<dbReference type="SUPFAM" id="SSF51011">
    <property type="entry name" value="Glycosyl hydrolase domain"/>
    <property type="match status" value="1"/>
</dbReference>
<feature type="domain" description="Glycoside hydrolase family 31 TIM barrel" evidence="6">
    <location>
        <begin position="369"/>
        <end position="513"/>
    </location>
</feature>
<feature type="transmembrane region" description="Helical" evidence="5">
    <location>
        <begin position="99"/>
        <end position="122"/>
    </location>
</feature>
<dbReference type="InterPro" id="IPR050985">
    <property type="entry name" value="Alpha-glycosidase_related"/>
</dbReference>
<dbReference type="PANTHER" id="PTHR43053:SF4">
    <property type="entry name" value="MYOGENESIS-REGULATING GLYCOSIDASE"/>
    <property type="match status" value="1"/>
</dbReference>
<evidence type="ECO:0000256" key="4">
    <source>
        <dbReference type="RuleBase" id="RU361185"/>
    </source>
</evidence>
<dbReference type="Proteomes" id="UP000287033">
    <property type="component" value="Unassembled WGS sequence"/>
</dbReference>
<dbReference type="OrthoDB" id="10070917at2759"/>
<keyword evidence="5" id="KW-0472">Membrane</keyword>
<dbReference type="AlphaFoldDB" id="A0A401SD37"/>
<evidence type="ECO:0000259" key="6">
    <source>
        <dbReference type="Pfam" id="PF01055"/>
    </source>
</evidence>
<evidence type="ECO:0000259" key="7">
    <source>
        <dbReference type="Pfam" id="PF21365"/>
    </source>
</evidence>
<evidence type="ECO:0000256" key="3">
    <source>
        <dbReference type="ARBA" id="ARBA00023295"/>
    </source>
</evidence>
<feature type="domain" description="Glycoside hydrolase family 31 TIM barrel" evidence="6">
    <location>
        <begin position="573"/>
        <end position="658"/>
    </location>
</feature>
<dbReference type="CDD" id="cd06592">
    <property type="entry name" value="GH31_NET37"/>
    <property type="match status" value="1"/>
</dbReference>
<evidence type="ECO:0000313" key="8">
    <source>
        <dbReference type="EMBL" id="GCC28332.1"/>
    </source>
</evidence>
<keyword evidence="5" id="KW-1133">Transmembrane helix</keyword>
<dbReference type="InterPro" id="IPR000322">
    <property type="entry name" value="Glyco_hydro_31_TIM"/>
</dbReference>
<dbReference type="Pfam" id="PF21365">
    <property type="entry name" value="Glyco_hydro_31_3rd"/>
    <property type="match status" value="1"/>
</dbReference>
<dbReference type="GO" id="GO:0048741">
    <property type="term" value="P:skeletal muscle fiber development"/>
    <property type="evidence" value="ECO:0007669"/>
    <property type="project" value="TreeGrafter"/>
</dbReference>
<keyword evidence="9" id="KW-1185">Reference proteome</keyword>